<evidence type="ECO:0000313" key="5">
    <source>
        <dbReference type="Proteomes" id="UP000288096"/>
    </source>
</evidence>
<dbReference type="InterPro" id="IPR019752">
    <property type="entry name" value="Pyrv/ketoisovalerate_OxRed_cat"/>
</dbReference>
<dbReference type="SUPFAM" id="SSF52518">
    <property type="entry name" value="Thiamin diphosphate-binding fold (THDP-binding)"/>
    <property type="match status" value="1"/>
</dbReference>
<dbReference type="InterPro" id="IPR011766">
    <property type="entry name" value="TPP_enzyme_TPP-bd"/>
</dbReference>
<dbReference type="AlphaFoldDB" id="A0A401FWX2"/>
<dbReference type="EMBL" id="BEXT01000001">
    <property type="protein sequence ID" value="GBC61470.1"/>
    <property type="molecule type" value="Genomic_DNA"/>
</dbReference>
<name>A0A401FWX2_9BACT</name>
<comment type="caution">
    <text evidence="4">The sequence shown here is derived from an EMBL/GenBank/DDBJ whole genome shotgun (WGS) entry which is preliminary data.</text>
</comment>
<reference evidence="5" key="1">
    <citation type="submission" date="2017-11" db="EMBL/GenBank/DDBJ databases">
        <authorList>
            <person name="Watanabe M."/>
            <person name="Kojima H."/>
        </authorList>
    </citation>
    <scope>NUCLEOTIDE SEQUENCE [LARGE SCALE GENOMIC DNA]</scope>
    <source>
        <strain evidence="5">Tokyo 01</strain>
    </source>
</reference>
<dbReference type="InterPro" id="IPR029061">
    <property type="entry name" value="THDP-binding"/>
</dbReference>
<dbReference type="PANTHER" id="PTHR48084">
    <property type="entry name" value="2-OXOGLUTARATE OXIDOREDUCTASE SUBUNIT KORB-RELATED"/>
    <property type="match status" value="1"/>
</dbReference>
<proteinExistence type="predicted"/>
<evidence type="ECO:0000256" key="1">
    <source>
        <dbReference type="ARBA" id="ARBA00023002"/>
    </source>
</evidence>
<keyword evidence="5" id="KW-1185">Reference proteome</keyword>
<accession>A0A401FWX2</accession>
<dbReference type="PANTHER" id="PTHR48084:SF1">
    <property type="entry name" value="2-OXOGLUTARATE SYNTHASE SUBUNIT KORB"/>
    <property type="match status" value="1"/>
</dbReference>
<protein>
    <submittedName>
        <fullName evidence="4">2-oxoglutarate synthase</fullName>
    </submittedName>
</protein>
<dbReference type="InterPro" id="IPR051457">
    <property type="entry name" value="2-oxoacid:Fd_oxidoreductase"/>
</dbReference>
<evidence type="ECO:0000313" key="4">
    <source>
        <dbReference type="EMBL" id="GBC61470.1"/>
    </source>
</evidence>
<reference evidence="5" key="2">
    <citation type="submission" date="2019-01" db="EMBL/GenBank/DDBJ databases">
        <title>Genome sequence of Desulfonema ishimotonii strain Tokyo 01.</title>
        <authorList>
            <person name="Fukui M."/>
        </authorList>
    </citation>
    <scope>NUCLEOTIDE SEQUENCE [LARGE SCALE GENOMIC DNA]</scope>
    <source>
        <strain evidence="5">Tokyo 01</strain>
    </source>
</reference>
<dbReference type="SUPFAM" id="SSF53323">
    <property type="entry name" value="Pyruvate-ferredoxin oxidoreductase, PFOR, domain III"/>
    <property type="match status" value="1"/>
</dbReference>
<evidence type="ECO:0000259" key="2">
    <source>
        <dbReference type="Pfam" id="PF01558"/>
    </source>
</evidence>
<dbReference type="RefSeq" id="WP_124328756.1">
    <property type="nucleotide sequence ID" value="NZ_BEXT01000001.1"/>
</dbReference>
<dbReference type="GO" id="GO:0045333">
    <property type="term" value="P:cellular respiration"/>
    <property type="evidence" value="ECO:0007669"/>
    <property type="project" value="UniProtKB-ARBA"/>
</dbReference>
<dbReference type="InterPro" id="IPR002869">
    <property type="entry name" value="Pyrv_flavodox_OxRed_cen"/>
</dbReference>
<dbReference type="GO" id="GO:0030976">
    <property type="term" value="F:thiamine pyrophosphate binding"/>
    <property type="evidence" value="ECO:0007669"/>
    <property type="project" value="InterPro"/>
</dbReference>
<dbReference type="GO" id="GO:0016625">
    <property type="term" value="F:oxidoreductase activity, acting on the aldehyde or oxo group of donors, iron-sulfur protein as acceptor"/>
    <property type="evidence" value="ECO:0007669"/>
    <property type="project" value="UniProtKB-ARBA"/>
</dbReference>
<gene>
    <name evidence="4" type="ORF">DENIS_2430</name>
</gene>
<keyword evidence="1" id="KW-0560">Oxidoreductase</keyword>
<evidence type="ECO:0000259" key="3">
    <source>
        <dbReference type="Pfam" id="PF02775"/>
    </source>
</evidence>
<dbReference type="Proteomes" id="UP000288096">
    <property type="component" value="Unassembled WGS sequence"/>
</dbReference>
<sequence length="431" mass="45771">MNSLLNSERPPVFCPGCSHDRVTQALDQALQSMNLSGNRVAIVSDIGCSGLFDTFFNTHALHGLHGRALTYATGLKMARPELHVIVTMGDGGLGIGGAHLLAACRRNLDLTLLVLNNFNYGMTGGQCSATTPPEAQVSSGFLNRLENPIDVCRIAGPAGAGYVTRVSTYQKDLPARLEKAMAFDGFSLVDIWGMCPGRYTRRNKLTPGAIEDALGALPPADGPADAGAGKEYGRHYREIAAGMKPVPPPAKIEAQFTPPRTERQEIVILGRAGQRIITAGELLGLAGITAGLRATQKNDYPVTVLRGHSVSELVLSGQPIGYTGIGQPDVIIALADEGVARRKKMLEGLTGNPLIIRASGVELPPCDAQITEADFRARKIRSSDWALAALALLAGHGRIITTEMLKAALGIRFKTAVRDTALELVDRVQAG</sequence>
<dbReference type="Pfam" id="PF02775">
    <property type="entry name" value="TPP_enzyme_C"/>
    <property type="match status" value="1"/>
</dbReference>
<dbReference type="GO" id="GO:0044281">
    <property type="term" value="P:small molecule metabolic process"/>
    <property type="evidence" value="ECO:0007669"/>
    <property type="project" value="UniProtKB-ARBA"/>
</dbReference>
<dbReference type="Pfam" id="PF01558">
    <property type="entry name" value="POR"/>
    <property type="match status" value="1"/>
</dbReference>
<dbReference type="Gene3D" id="3.40.50.970">
    <property type="match status" value="1"/>
</dbReference>
<dbReference type="Gene3D" id="3.40.920.10">
    <property type="entry name" value="Pyruvate-ferredoxin oxidoreductase, PFOR, domain III"/>
    <property type="match status" value="1"/>
</dbReference>
<dbReference type="OrthoDB" id="9775140at2"/>
<feature type="domain" description="Pyruvate/ketoisovalerate oxidoreductase catalytic" evidence="2">
    <location>
        <begin position="273"/>
        <end position="410"/>
    </location>
</feature>
<organism evidence="4 5">
    <name type="scientific">Desulfonema ishimotonii</name>
    <dbReference type="NCBI Taxonomy" id="45657"/>
    <lineage>
        <taxon>Bacteria</taxon>
        <taxon>Pseudomonadati</taxon>
        <taxon>Thermodesulfobacteriota</taxon>
        <taxon>Desulfobacteria</taxon>
        <taxon>Desulfobacterales</taxon>
        <taxon>Desulfococcaceae</taxon>
        <taxon>Desulfonema</taxon>
    </lineage>
</organism>
<feature type="domain" description="Thiamine pyrophosphate enzyme TPP-binding" evidence="3">
    <location>
        <begin position="45"/>
        <end position="191"/>
    </location>
</feature>